<evidence type="ECO:0000313" key="1">
    <source>
        <dbReference type="EMBL" id="KAL0955561.1"/>
    </source>
</evidence>
<sequence length="236" mass="26312">MRPHKPSAMASTGCYMPSSAGSSMTISVRLVEVFWSNEFWLSFRTIFSVVALRLKRGSTGFEDRPFTLNTHYLSSYKDKFLAFYKACRQKNTNQALMDTIREYKPTPTEFYNKTTGKLETPMPTGIQKILSGLVDLGIIGVKPEDIAKLLPPDEMEAAIDIMAEVRAYFQVAYKRVTDNVPLTVDKALVFGLEKGLSELLPTRSWVMMASASVESSFRSDQISRSKGWSSGCGVSA</sequence>
<dbReference type="Gene3D" id="1.20.120.1240">
    <property type="entry name" value="Dynamin, middle domain"/>
    <property type="match status" value="1"/>
</dbReference>
<name>A0ABR3JIL4_9AGAR</name>
<protein>
    <submittedName>
        <fullName evidence="1">Uncharacterized protein</fullName>
    </submittedName>
</protein>
<gene>
    <name evidence="1" type="ORF">HGRIS_001802</name>
</gene>
<reference evidence="2" key="1">
    <citation type="submission" date="2024-06" db="EMBL/GenBank/DDBJ databases">
        <title>Multi-omics analyses provide insights into the biosynthesis of the anticancer antibiotic pleurotin in Hohenbuehelia grisea.</title>
        <authorList>
            <person name="Weaver J.A."/>
            <person name="Alberti F."/>
        </authorList>
    </citation>
    <scope>NUCLEOTIDE SEQUENCE [LARGE SCALE GENOMIC DNA]</scope>
    <source>
        <strain evidence="2">T-177</strain>
    </source>
</reference>
<comment type="caution">
    <text evidence="1">The sequence shown here is derived from an EMBL/GenBank/DDBJ whole genome shotgun (WGS) entry which is preliminary data.</text>
</comment>
<dbReference type="EMBL" id="JASNQZ010000006">
    <property type="protein sequence ID" value="KAL0955561.1"/>
    <property type="molecule type" value="Genomic_DNA"/>
</dbReference>
<evidence type="ECO:0000313" key="2">
    <source>
        <dbReference type="Proteomes" id="UP001556367"/>
    </source>
</evidence>
<organism evidence="1 2">
    <name type="scientific">Hohenbuehelia grisea</name>
    <dbReference type="NCBI Taxonomy" id="104357"/>
    <lineage>
        <taxon>Eukaryota</taxon>
        <taxon>Fungi</taxon>
        <taxon>Dikarya</taxon>
        <taxon>Basidiomycota</taxon>
        <taxon>Agaricomycotina</taxon>
        <taxon>Agaricomycetes</taxon>
        <taxon>Agaricomycetidae</taxon>
        <taxon>Agaricales</taxon>
        <taxon>Pleurotineae</taxon>
        <taxon>Pleurotaceae</taxon>
        <taxon>Hohenbuehelia</taxon>
    </lineage>
</organism>
<accession>A0ABR3JIL4</accession>
<keyword evidence="2" id="KW-1185">Reference proteome</keyword>
<dbReference type="Proteomes" id="UP001556367">
    <property type="component" value="Unassembled WGS sequence"/>
</dbReference>
<proteinExistence type="predicted"/>